<evidence type="ECO:0000256" key="7">
    <source>
        <dbReference type="ARBA" id="ARBA00023310"/>
    </source>
</evidence>
<evidence type="ECO:0000256" key="8">
    <source>
        <dbReference type="ARBA" id="ARBA00033369"/>
    </source>
</evidence>
<sequence>MSAARSLSILSRGFSSSSAVLSGLVKAPVSVYGTEGRYATALYSAATKQKALPAVEKDLTTFKATMDKDVRLREFLADPSIKKSLKSEGLASACDKLKMNPLSKNCMLALAENGRYAMIGDVIGSFSTIMAAHRGEVSCEVTTAKPLNAANAKEVQDAIAGFLKSGQKSLITYKVDPTIIGGMVVSIGDKFVDMSIQSKINKYSEIIRSAA</sequence>
<organism evidence="9">
    <name type="scientific">Caligus clemensi</name>
    <name type="common">Sea louse</name>
    <dbReference type="NCBI Taxonomy" id="344056"/>
    <lineage>
        <taxon>Eukaryota</taxon>
        <taxon>Metazoa</taxon>
        <taxon>Ecdysozoa</taxon>
        <taxon>Arthropoda</taxon>
        <taxon>Crustacea</taxon>
        <taxon>Multicrustacea</taxon>
        <taxon>Hexanauplia</taxon>
        <taxon>Copepoda</taxon>
        <taxon>Siphonostomatoida</taxon>
        <taxon>Caligidae</taxon>
        <taxon>Caligus</taxon>
    </lineage>
</organism>
<dbReference type="SUPFAM" id="SSF47928">
    <property type="entry name" value="N-terminal domain of the delta subunit of the F1F0-ATP synthase"/>
    <property type="match status" value="1"/>
</dbReference>
<evidence type="ECO:0000256" key="3">
    <source>
        <dbReference type="ARBA" id="ARBA00022448"/>
    </source>
</evidence>
<dbReference type="NCBIfam" id="TIGR01145">
    <property type="entry name" value="ATP_synt_delta"/>
    <property type="match status" value="1"/>
</dbReference>
<evidence type="ECO:0000256" key="5">
    <source>
        <dbReference type="ARBA" id="ARBA00023065"/>
    </source>
</evidence>
<protein>
    <recommendedName>
        <fullName evidence="8">Oligomycin sensitivity conferral protein</fullName>
    </recommendedName>
</protein>
<keyword evidence="5" id="KW-0406">Ion transport</keyword>
<proteinExistence type="evidence at transcript level"/>
<dbReference type="PRINTS" id="PR00125">
    <property type="entry name" value="ATPASEDELTA"/>
</dbReference>
<dbReference type="PANTHER" id="PTHR11910">
    <property type="entry name" value="ATP SYNTHASE DELTA CHAIN"/>
    <property type="match status" value="1"/>
</dbReference>
<comment type="similarity">
    <text evidence="2">Belongs to the ATPase delta chain family.</text>
</comment>
<name>C1C2S7_CALCM</name>
<dbReference type="GO" id="GO:0016020">
    <property type="term" value="C:membrane"/>
    <property type="evidence" value="ECO:0007669"/>
    <property type="project" value="UniProtKB-SubCell"/>
</dbReference>
<reference evidence="9" key="1">
    <citation type="submission" date="2009-03" db="EMBL/GenBank/DDBJ databases">
        <title>Caligus clemensi ESTs and full-length cDNAs.</title>
        <authorList>
            <person name="Yasuike M."/>
            <person name="von Schalburg K."/>
            <person name="Cooper G."/>
            <person name="Leong J."/>
            <person name="Jones S.R.M."/>
            <person name="Koop B.F."/>
        </authorList>
    </citation>
    <scope>NUCLEOTIDE SEQUENCE</scope>
    <source>
        <tissue evidence="9">Whole</tissue>
    </source>
</reference>
<keyword evidence="7" id="KW-0066">ATP synthesis</keyword>
<keyword evidence="6" id="KW-0472">Membrane</keyword>
<comment type="subcellular location">
    <subcellularLocation>
        <location evidence="1">Membrane</location>
    </subcellularLocation>
</comment>
<evidence type="ECO:0000256" key="4">
    <source>
        <dbReference type="ARBA" id="ARBA00022781"/>
    </source>
</evidence>
<keyword evidence="3" id="KW-0813">Transport</keyword>
<dbReference type="GO" id="GO:0046933">
    <property type="term" value="F:proton-transporting ATP synthase activity, rotational mechanism"/>
    <property type="evidence" value="ECO:0007669"/>
    <property type="project" value="InterPro"/>
</dbReference>
<evidence type="ECO:0000256" key="2">
    <source>
        <dbReference type="ARBA" id="ARBA00007046"/>
    </source>
</evidence>
<dbReference type="AlphaFoldDB" id="C1C2S7"/>
<dbReference type="InterPro" id="IPR000711">
    <property type="entry name" value="ATPase_OSCP/dsu"/>
</dbReference>
<dbReference type="Gene3D" id="1.10.520.20">
    <property type="entry name" value="N-terminal domain of the delta subunit of the F1F0-ATP synthase"/>
    <property type="match status" value="1"/>
</dbReference>
<evidence type="ECO:0000256" key="6">
    <source>
        <dbReference type="ARBA" id="ARBA00023136"/>
    </source>
</evidence>
<keyword evidence="4" id="KW-0375">Hydrogen ion transport</keyword>
<dbReference type="EMBL" id="BT081156">
    <property type="protein sequence ID" value="ACO15580.1"/>
    <property type="molecule type" value="mRNA"/>
</dbReference>
<evidence type="ECO:0000313" key="9">
    <source>
        <dbReference type="EMBL" id="ACO15580.1"/>
    </source>
</evidence>
<accession>C1C2S7</accession>
<gene>
    <name evidence="9" type="primary">ATPO</name>
</gene>
<dbReference type="InterPro" id="IPR026015">
    <property type="entry name" value="ATP_synth_OSCP/delta_N_sf"/>
</dbReference>
<evidence type="ECO:0000256" key="1">
    <source>
        <dbReference type="ARBA" id="ARBA00004370"/>
    </source>
</evidence>
<dbReference type="HAMAP" id="MF_01416">
    <property type="entry name" value="ATP_synth_delta_bact"/>
    <property type="match status" value="1"/>
</dbReference>
<dbReference type="Pfam" id="PF00213">
    <property type="entry name" value="OSCP"/>
    <property type="match status" value="1"/>
</dbReference>